<evidence type="ECO:0000313" key="5">
    <source>
        <dbReference type="Proteomes" id="UP000183530"/>
    </source>
</evidence>
<name>A0A1L2ZMN3_9MICC</name>
<dbReference type="GO" id="GO:0008270">
    <property type="term" value="F:zinc ion binding"/>
    <property type="evidence" value="ECO:0007669"/>
    <property type="project" value="InterPro"/>
</dbReference>
<dbReference type="PROSITE" id="PS01162">
    <property type="entry name" value="QOR_ZETA_CRYSTAL"/>
    <property type="match status" value="1"/>
</dbReference>
<evidence type="ECO:0000313" key="4">
    <source>
        <dbReference type="EMBL" id="APF40282.1"/>
    </source>
</evidence>
<dbReference type="InterPro" id="IPR047618">
    <property type="entry name" value="QOR-like"/>
</dbReference>
<dbReference type="Gene3D" id="3.90.180.10">
    <property type="entry name" value="Medium-chain alcohol dehydrogenases, catalytic domain"/>
    <property type="match status" value="1"/>
</dbReference>
<dbReference type="SUPFAM" id="SSF50129">
    <property type="entry name" value="GroES-like"/>
    <property type="match status" value="1"/>
</dbReference>
<gene>
    <name evidence="4" type="ORF">BHE16_03805</name>
</gene>
<keyword evidence="1" id="KW-0521">NADP</keyword>
<feature type="domain" description="Enoyl reductase (ER)" evidence="3">
    <location>
        <begin position="10"/>
        <end position="318"/>
    </location>
</feature>
<dbReference type="AlphaFoldDB" id="A0A1L2ZMN3"/>
<dbReference type="InterPro" id="IPR020843">
    <property type="entry name" value="ER"/>
</dbReference>
<dbReference type="InterPro" id="IPR013149">
    <property type="entry name" value="ADH-like_C"/>
</dbReference>
<dbReference type="STRING" id="556325.BHE16_03805"/>
<reference evidence="4 5" key="1">
    <citation type="submission" date="2016-11" db="EMBL/GenBank/DDBJ databases">
        <title>Genome sequencing of Zhihengliuella aestuarii B18 antagonistic to Plasmodiophora brassicae.</title>
        <authorList>
            <person name="Luo Y."/>
        </authorList>
    </citation>
    <scope>NUCLEOTIDE SEQUENCE [LARGE SCALE GENOMIC DNA]</scope>
    <source>
        <strain evidence="4 5">B18</strain>
    </source>
</reference>
<dbReference type="SUPFAM" id="SSF51735">
    <property type="entry name" value="NAD(P)-binding Rossmann-fold domains"/>
    <property type="match status" value="1"/>
</dbReference>
<evidence type="ECO:0000256" key="1">
    <source>
        <dbReference type="ARBA" id="ARBA00022857"/>
    </source>
</evidence>
<dbReference type="PANTHER" id="PTHR48106:SF13">
    <property type="entry name" value="QUINONE OXIDOREDUCTASE-RELATED"/>
    <property type="match status" value="1"/>
</dbReference>
<dbReference type="Pfam" id="PF00107">
    <property type="entry name" value="ADH_zinc_N"/>
    <property type="match status" value="1"/>
</dbReference>
<dbReference type="GO" id="GO:0035925">
    <property type="term" value="F:mRNA 3'-UTR AU-rich region binding"/>
    <property type="evidence" value="ECO:0007669"/>
    <property type="project" value="TreeGrafter"/>
</dbReference>
<dbReference type="RefSeq" id="WP_071893763.1">
    <property type="nucleotide sequence ID" value="NZ_CP018135.1"/>
</dbReference>
<evidence type="ECO:0000256" key="2">
    <source>
        <dbReference type="ARBA" id="ARBA00023002"/>
    </source>
</evidence>
<protein>
    <submittedName>
        <fullName evidence="4">NADPH:quinone reductase</fullName>
    </submittedName>
</protein>
<dbReference type="KEGG" id="nae:BHE16_03805"/>
<dbReference type="Gene3D" id="3.40.50.720">
    <property type="entry name" value="NAD(P)-binding Rossmann-like Domain"/>
    <property type="match status" value="1"/>
</dbReference>
<dbReference type="InterPro" id="IPR002364">
    <property type="entry name" value="Quin_OxRdtase/zeta-crystal_CS"/>
</dbReference>
<dbReference type="SMART" id="SM00829">
    <property type="entry name" value="PKS_ER"/>
    <property type="match status" value="1"/>
</dbReference>
<dbReference type="PANTHER" id="PTHR48106">
    <property type="entry name" value="QUINONE OXIDOREDUCTASE PIG3-RELATED"/>
    <property type="match status" value="1"/>
</dbReference>
<sequence>MKAIHVSQAGGPEVLEYVDVPEPTPAPGQVLIETVGTGVNFIETYERSGVYNISYPAIVGTEGAGRVVALGDGVKNLAVGARVATAQGVSTYAEYFVADAAHVVAVPDGVSDVEAAALPLQGMTAHYLINSSYPVKEGDVVLTYAGAGGVGLLLTQLLKMKGATVITTASTPEKRELAKGAGADYVLEYDDIPGTVREITNGRGADVVYDGIGKDTFDGSLASLRRRGMLVLFGGASGQVPPVNLQRFNAAGSLFFTRPTLKDYLLDAEEVAWRGHELFSLVASGKLDVRIGGQYPLSDAKKAHHDLESRGATGKLVLVP</sequence>
<dbReference type="Proteomes" id="UP000183530">
    <property type="component" value="Chromosome"/>
</dbReference>
<dbReference type="EMBL" id="CP018135">
    <property type="protein sequence ID" value="APF40282.1"/>
    <property type="molecule type" value="Genomic_DNA"/>
</dbReference>
<evidence type="ECO:0000259" key="3">
    <source>
        <dbReference type="SMART" id="SM00829"/>
    </source>
</evidence>
<dbReference type="GO" id="GO:0003960">
    <property type="term" value="F:quinone reductase (NADPH) activity"/>
    <property type="evidence" value="ECO:0007669"/>
    <property type="project" value="InterPro"/>
</dbReference>
<dbReference type="InterPro" id="IPR011032">
    <property type="entry name" value="GroES-like_sf"/>
</dbReference>
<keyword evidence="5" id="KW-1185">Reference proteome</keyword>
<dbReference type="InterPro" id="IPR013154">
    <property type="entry name" value="ADH-like_N"/>
</dbReference>
<dbReference type="FunFam" id="3.40.50.720:FF:000053">
    <property type="entry name" value="Quinone oxidoreductase 1"/>
    <property type="match status" value="1"/>
</dbReference>
<organism evidence="4 5">
    <name type="scientific">Neomicrococcus aestuarii</name>
    <dbReference type="NCBI Taxonomy" id="556325"/>
    <lineage>
        <taxon>Bacteria</taxon>
        <taxon>Bacillati</taxon>
        <taxon>Actinomycetota</taxon>
        <taxon>Actinomycetes</taxon>
        <taxon>Micrococcales</taxon>
        <taxon>Micrococcaceae</taxon>
        <taxon>Neomicrococcus</taxon>
    </lineage>
</organism>
<dbReference type="CDD" id="cd05286">
    <property type="entry name" value="QOR2"/>
    <property type="match status" value="1"/>
</dbReference>
<keyword evidence="2" id="KW-0560">Oxidoreductase</keyword>
<dbReference type="Pfam" id="PF08240">
    <property type="entry name" value="ADH_N"/>
    <property type="match status" value="1"/>
</dbReference>
<proteinExistence type="predicted"/>
<dbReference type="GO" id="GO:0005829">
    <property type="term" value="C:cytosol"/>
    <property type="evidence" value="ECO:0007669"/>
    <property type="project" value="TreeGrafter"/>
</dbReference>
<dbReference type="OrthoDB" id="4190732at2"/>
<dbReference type="InterPro" id="IPR036291">
    <property type="entry name" value="NAD(P)-bd_dom_sf"/>
</dbReference>
<dbReference type="GO" id="GO:0070402">
    <property type="term" value="F:NADPH binding"/>
    <property type="evidence" value="ECO:0007669"/>
    <property type="project" value="TreeGrafter"/>
</dbReference>
<accession>A0A1L2ZMN3</accession>